<dbReference type="InterPro" id="IPR011629">
    <property type="entry name" value="CobW-like_C"/>
</dbReference>
<evidence type="ECO:0000256" key="5">
    <source>
        <dbReference type="ARBA" id="ARBA00045658"/>
    </source>
</evidence>
<dbReference type="InterPro" id="IPR003495">
    <property type="entry name" value="CobW/HypB/UreG_nucleotide-bd"/>
</dbReference>
<organism evidence="9 10">
    <name type="scientific">Ralstonia solanacearum (strain UW551)</name>
    <dbReference type="NCBI Taxonomy" id="342110"/>
    <lineage>
        <taxon>Bacteria</taxon>
        <taxon>Pseudomonadati</taxon>
        <taxon>Pseudomonadota</taxon>
        <taxon>Betaproteobacteria</taxon>
        <taxon>Burkholderiales</taxon>
        <taxon>Burkholderiaceae</taxon>
        <taxon>Ralstonia</taxon>
        <taxon>Ralstonia solanacearum species complex</taxon>
    </lineage>
</organism>
<evidence type="ECO:0000256" key="4">
    <source>
        <dbReference type="ARBA" id="ARBA00034320"/>
    </source>
</evidence>
<keyword evidence="2" id="KW-0378">Hydrolase</keyword>
<comment type="caution">
    <text evidence="9">The sequence shown here is derived from an EMBL/GenBank/DDBJ whole genome shotgun (WGS) entry which is preliminary data.</text>
</comment>
<comment type="similarity">
    <text evidence="4">Belongs to the SIMIBI class G3E GTPase family. ZNG1 subfamily.</text>
</comment>
<dbReference type="InterPro" id="IPR036627">
    <property type="entry name" value="CobW-likC_sf"/>
</dbReference>
<feature type="compositionally biased region" description="Basic and acidic residues" evidence="7">
    <location>
        <begin position="429"/>
        <end position="446"/>
    </location>
</feature>
<evidence type="ECO:0000313" key="10">
    <source>
        <dbReference type="Proteomes" id="UP000005933"/>
    </source>
</evidence>
<comment type="catalytic activity">
    <reaction evidence="6">
        <text>GTP + H2O = GDP + phosphate + H(+)</text>
        <dbReference type="Rhea" id="RHEA:19669"/>
        <dbReference type="ChEBI" id="CHEBI:15377"/>
        <dbReference type="ChEBI" id="CHEBI:15378"/>
        <dbReference type="ChEBI" id="CHEBI:37565"/>
        <dbReference type="ChEBI" id="CHEBI:43474"/>
        <dbReference type="ChEBI" id="CHEBI:58189"/>
    </reaction>
    <physiologicalReaction direction="left-to-right" evidence="6">
        <dbReference type="Rhea" id="RHEA:19670"/>
    </physiologicalReaction>
</comment>
<dbReference type="EMBL" id="AAKL01000041">
    <property type="protein sequence ID" value="EAP71864.1"/>
    <property type="molecule type" value="Genomic_DNA"/>
</dbReference>
<dbReference type="Gene3D" id="3.30.1220.10">
    <property type="entry name" value="CobW-like, C-terminal domain"/>
    <property type="match status" value="1"/>
</dbReference>
<protein>
    <submittedName>
        <fullName evidence="9">Low-affinity zinc transport protein</fullName>
    </submittedName>
</protein>
<dbReference type="GO" id="GO:0000166">
    <property type="term" value="F:nucleotide binding"/>
    <property type="evidence" value="ECO:0007669"/>
    <property type="project" value="UniProtKB-KW"/>
</dbReference>
<evidence type="ECO:0000256" key="6">
    <source>
        <dbReference type="ARBA" id="ARBA00049117"/>
    </source>
</evidence>
<keyword evidence="1" id="KW-0547">Nucleotide-binding</keyword>
<evidence type="ECO:0000256" key="2">
    <source>
        <dbReference type="ARBA" id="ARBA00022801"/>
    </source>
</evidence>
<name>A0AB33VAI1_RALSU</name>
<dbReference type="AlphaFoldDB" id="A0AB33VAI1"/>
<proteinExistence type="inferred from homology"/>
<evidence type="ECO:0000256" key="3">
    <source>
        <dbReference type="ARBA" id="ARBA00023186"/>
    </source>
</evidence>
<sequence length="446" mass="49446">MPGCLLCRFRRPSIMSHPLPVTVLSGFLGAGKTTLLNHVLANREGKRVAVIVNDLSDVNIDAQLVGDGTAGGAQLSRTDERMVELSNGCICCTLREDLLDEIARLARENRFDYLLIESTGVAEPLPIAETFTFEDAEGQLLSDLARLDTMVTVVDAQHFLADYDAADFLSDRGQARDEDDDRTVVDLLIEQVEFCDVIVLNKVDLVGEAERERLAGILHSLNPRARILPAAFGRVPLDAILNTHRFDFDAAAAAPAWLAELRGEHVPETEALGIRSFVYRRRRPFHPQRLWDLMHTEWLREHGRVLRSKGYFWLAPRMEVAGSWGQAGGVMRHGGAGAWWAAVDAAEWPDEDEARADIADKMHDNGAPAPWGDRRQELVFIGIDLDEAALVARLDACLLTDAEFAAGPEAWARLPDPFPDWGFDDDHGDEEHDDAHGDDCDCGHPH</sequence>
<dbReference type="NCBIfam" id="NF038288">
    <property type="entry name" value="chaper_GTP_ZigA"/>
    <property type="match status" value="1"/>
</dbReference>
<feature type="domain" description="CobW C-terminal" evidence="8">
    <location>
        <begin position="274"/>
        <end position="398"/>
    </location>
</feature>
<dbReference type="InterPro" id="IPR047920">
    <property type="entry name" value="ZigA-like"/>
</dbReference>
<accession>A0AB33VAI1</accession>
<dbReference type="Pfam" id="PF07683">
    <property type="entry name" value="CobW_C"/>
    <property type="match status" value="1"/>
</dbReference>
<dbReference type="GO" id="GO:0016787">
    <property type="term" value="F:hydrolase activity"/>
    <property type="evidence" value="ECO:0007669"/>
    <property type="project" value="UniProtKB-KW"/>
</dbReference>
<comment type="function">
    <text evidence="5">Zinc chaperone that directly transfers zinc cofactor to target proteins, thereby activating them. Zinc is transferred from the CXCC motif in the GTPase domain to the zinc binding site in target proteins in a process requiring GTP hydrolysis.</text>
</comment>
<dbReference type="PANTHER" id="PTHR43603">
    <property type="entry name" value="COBW DOMAIN-CONTAINING PROTEIN DDB_G0274527"/>
    <property type="match status" value="1"/>
</dbReference>
<keyword evidence="3" id="KW-0143">Chaperone</keyword>
<evidence type="ECO:0000259" key="8">
    <source>
        <dbReference type="SMART" id="SM00833"/>
    </source>
</evidence>
<dbReference type="PANTHER" id="PTHR43603:SF1">
    <property type="entry name" value="ZINC-REGULATED GTPASE METALLOPROTEIN ACTIVATOR 1"/>
    <property type="match status" value="1"/>
</dbReference>
<gene>
    <name evidence="9" type="ORF">RRSL_02036</name>
</gene>
<feature type="region of interest" description="Disordered" evidence="7">
    <location>
        <begin position="416"/>
        <end position="446"/>
    </location>
</feature>
<dbReference type="SMART" id="SM00833">
    <property type="entry name" value="CobW_C"/>
    <property type="match status" value="1"/>
</dbReference>
<evidence type="ECO:0000256" key="7">
    <source>
        <dbReference type="SAM" id="MobiDB-lite"/>
    </source>
</evidence>
<dbReference type="Pfam" id="PF02492">
    <property type="entry name" value="cobW"/>
    <property type="match status" value="1"/>
</dbReference>
<reference evidence="9 10" key="1">
    <citation type="journal article" date="2006" name="Mol. Plant Microbe Interact.">
        <title>Identification of open reading frames unique to a select agent: Ralstonia solanacearum race 3 biovar 2.</title>
        <authorList>
            <person name="Gabriel D.W."/>
            <person name="Allen C."/>
            <person name="Schell M."/>
            <person name="Denny T.P."/>
            <person name="Greenberg J.T."/>
            <person name="Duan Y.P."/>
            <person name="Flores-Cruz Z."/>
            <person name="Huang Q."/>
            <person name="Clifford J.M."/>
            <person name="Presting G."/>
            <person name="Gonzalez E.T."/>
            <person name="Reddy J."/>
            <person name="Elphinstone J."/>
            <person name="Swanson J."/>
            <person name="Yao J."/>
            <person name="Mulholland V."/>
            <person name="Liu L."/>
            <person name="Farmerie W."/>
            <person name="Patnaikuni M."/>
            <person name="Balogh B."/>
            <person name="Norman D."/>
            <person name="Alvarez A."/>
            <person name="Castillo J.A."/>
            <person name="Jones J."/>
            <person name="Saddler G."/>
            <person name="Walunas T."/>
            <person name="Zhukov A."/>
            <person name="Mikhailova N."/>
        </authorList>
    </citation>
    <scope>NUCLEOTIDE SEQUENCE [LARGE SCALE GENOMIC DNA]</scope>
    <source>
        <strain evidence="9 10">UW551</strain>
    </source>
</reference>
<dbReference type="SUPFAM" id="SSF52540">
    <property type="entry name" value="P-loop containing nucleoside triphosphate hydrolases"/>
    <property type="match status" value="1"/>
</dbReference>
<dbReference type="Gene3D" id="3.40.50.300">
    <property type="entry name" value="P-loop containing nucleotide triphosphate hydrolases"/>
    <property type="match status" value="1"/>
</dbReference>
<dbReference type="InterPro" id="IPR027417">
    <property type="entry name" value="P-loop_NTPase"/>
</dbReference>
<dbReference type="Proteomes" id="UP000005933">
    <property type="component" value="Unassembled WGS sequence"/>
</dbReference>
<evidence type="ECO:0000313" key="9">
    <source>
        <dbReference type="EMBL" id="EAP71864.1"/>
    </source>
</evidence>
<dbReference type="CDD" id="cd03112">
    <property type="entry name" value="CobW-like"/>
    <property type="match status" value="1"/>
</dbReference>
<evidence type="ECO:0000256" key="1">
    <source>
        <dbReference type="ARBA" id="ARBA00022741"/>
    </source>
</evidence>
<dbReference type="InterPro" id="IPR051927">
    <property type="entry name" value="Zn_Chap_cDPG_Synth"/>
</dbReference>